<comment type="caution">
    <text evidence="1">The sequence shown here is derived from an EMBL/GenBank/DDBJ whole genome shotgun (WGS) entry which is preliminary data.</text>
</comment>
<organism evidence="1 2">
    <name type="scientific">Zemynaea arenosa</name>
    <dbReference type="NCBI Taxonomy" id="2561931"/>
    <lineage>
        <taxon>Bacteria</taxon>
        <taxon>Pseudomonadati</taxon>
        <taxon>Pseudomonadota</taxon>
        <taxon>Betaproteobacteria</taxon>
        <taxon>Burkholderiales</taxon>
        <taxon>Oxalobacteraceae</taxon>
        <taxon>Telluria group</taxon>
        <taxon>Zemynaea</taxon>
    </lineage>
</organism>
<protein>
    <submittedName>
        <fullName evidence="1">Alpha/beta hydrolase</fullName>
    </submittedName>
</protein>
<dbReference type="Gene3D" id="3.40.50.1820">
    <property type="entry name" value="alpha/beta hydrolase"/>
    <property type="match status" value="1"/>
</dbReference>
<dbReference type="GO" id="GO:0016787">
    <property type="term" value="F:hydrolase activity"/>
    <property type="evidence" value="ECO:0007669"/>
    <property type="project" value="UniProtKB-KW"/>
</dbReference>
<proteinExistence type="predicted"/>
<keyword evidence="2" id="KW-1185">Reference proteome</keyword>
<sequence>MTGGQGLGKAPSAAHEQVTLRDGADEVVVSVLAGHEPRWTVLFAAGAGGSPLRHLPLLTTLATAGCHVVAPHFPRLSSPTPGIEELAMRTRWLRLALNRAPEHLPVAGIGHSIGGALLLGLAGGDLWTISRDCLRAQPAARPLAKLVLFTPALQFLQAPHAVDAIQLPIQAWAASEDRITPPSQVDWLAAALAPRMPVQTHLAQGAGHFSFMDELPPHVTDPHPDRPAFLGEVAAQVTRFILA</sequence>
<dbReference type="OrthoDB" id="192696at2"/>
<dbReference type="EMBL" id="SPVF01000145">
    <property type="protein sequence ID" value="TFW19572.1"/>
    <property type="molecule type" value="Genomic_DNA"/>
</dbReference>
<dbReference type="AlphaFoldDB" id="A0A4Y9SEU0"/>
<name>A0A4Y9SEU0_9BURK</name>
<dbReference type="InterPro" id="IPR029058">
    <property type="entry name" value="AB_hydrolase_fold"/>
</dbReference>
<keyword evidence="1" id="KW-0378">Hydrolase</keyword>
<reference evidence="1 2" key="1">
    <citation type="submission" date="2019-03" db="EMBL/GenBank/DDBJ databases">
        <title>Draft Genome Sequence of Massilia arenosa sp. nov., a Novel Massilia Species Isolated from a Sandy-loam Maize Soil.</title>
        <authorList>
            <person name="Raths R."/>
            <person name="Peta V."/>
            <person name="Bucking H."/>
        </authorList>
    </citation>
    <scope>NUCLEOTIDE SEQUENCE [LARGE SCALE GENOMIC DNA]</scope>
    <source>
        <strain evidence="1 2">MC02</strain>
    </source>
</reference>
<evidence type="ECO:0000313" key="1">
    <source>
        <dbReference type="EMBL" id="TFW19572.1"/>
    </source>
</evidence>
<accession>A0A4Y9SEU0</accession>
<gene>
    <name evidence="1" type="ORF">E4L96_11645</name>
</gene>
<evidence type="ECO:0000313" key="2">
    <source>
        <dbReference type="Proteomes" id="UP000298438"/>
    </source>
</evidence>
<dbReference type="SUPFAM" id="SSF53474">
    <property type="entry name" value="alpha/beta-Hydrolases"/>
    <property type="match status" value="1"/>
</dbReference>
<dbReference type="Proteomes" id="UP000298438">
    <property type="component" value="Unassembled WGS sequence"/>
</dbReference>